<dbReference type="PANTHER" id="PTHR10314">
    <property type="entry name" value="CYSTATHIONINE BETA-SYNTHASE"/>
    <property type="match status" value="1"/>
</dbReference>
<dbReference type="InterPro" id="IPR050214">
    <property type="entry name" value="Cys_Synth/Cystath_Beta-Synth"/>
</dbReference>
<protein>
    <submittedName>
        <fullName evidence="4">Cysteine synthase A</fullName>
    </submittedName>
</protein>
<evidence type="ECO:0000313" key="5">
    <source>
        <dbReference type="Proteomes" id="UP000791080"/>
    </source>
</evidence>
<proteinExistence type="predicted"/>
<keyword evidence="5" id="KW-1185">Reference proteome</keyword>
<organism evidence="4 5">
    <name type="scientific">Actinoalloteichus caeruleus DSM 43889</name>
    <dbReference type="NCBI Taxonomy" id="1120930"/>
    <lineage>
        <taxon>Bacteria</taxon>
        <taxon>Bacillati</taxon>
        <taxon>Actinomycetota</taxon>
        <taxon>Actinomycetes</taxon>
        <taxon>Pseudonocardiales</taxon>
        <taxon>Pseudonocardiaceae</taxon>
        <taxon>Actinoalloteichus</taxon>
        <taxon>Actinoalloteichus cyanogriseus</taxon>
    </lineage>
</organism>
<reference evidence="4 5" key="1">
    <citation type="submission" date="2013-07" db="EMBL/GenBank/DDBJ databases">
        <authorList>
            <consortium name="DOE Joint Genome Institute"/>
            <person name="Reeve W."/>
            <person name="Huntemann M."/>
            <person name="Han J."/>
            <person name="Chen A."/>
            <person name="Kyrpides N."/>
            <person name="Mavromatis K."/>
            <person name="Markowitz V."/>
            <person name="Palaniappan K."/>
            <person name="Ivanova N."/>
            <person name="Schaumberg A."/>
            <person name="Pati A."/>
            <person name="Liolios K."/>
            <person name="Nordberg H.P."/>
            <person name="Cantor M.N."/>
            <person name="Hua S.X."/>
            <person name="Woyke T."/>
        </authorList>
    </citation>
    <scope>NUCLEOTIDE SEQUENCE [LARGE SCALE GENOMIC DNA]</scope>
    <source>
        <strain evidence="4 5">DSM 43889</strain>
    </source>
</reference>
<dbReference type="Gene3D" id="3.40.50.1100">
    <property type="match status" value="2"/>
</dbReference>
<feature type="domain" description="Tryptophan synthase beta chain-like PALP" evidence="3">
    <location>
        <begin position="34"/>
        <end position="280"/>
    </location>
</feature>
<comment type="cofactor">
    <cofactor evidence="1">
        <name>pyridoxal 5'-phosphate</name>
        <dbReference type="ChEBI" id="CHEBI:597326"/>
    </cofactor>
</comment>
<comment type="caution">
    <text evidence="4">The sequence shown here is derived from an EMBL/GenBank/DDBJ whole genome shotgun (WGS) entry which is preliminary data.</text>
</comment>
<evidence type="ECO:0000259" key="3">
    <source>
        <dbReference type="Pfam" id="PF00291"/>
    </source>
</evidence>
<dbReference type="InterPro" id="IPR036052">
    <property type="entry name" value="TrpB-like_PALP_sf"/>
</dbReference>
<evidence type="ECO:0000256" key="2">
    <source>
        <dbReference type="ARBA" id="ARBA00022898"/>
    </source>
</evidence>
<dbReference type="EMBL" id="AUBJ02000001">
    <property type="protein sequence ID" value="MCP2330580.1"/>
    <property type="molecule type" value="Genomic_DNA"/>
</dbReference>
<evidence type="ECO:0000313" key="4">
    <source>
        <dbReference type="EMBL" id="MCP2330580.1"/>
    </source>
</evidence>
<dbReference type="Proteomes" id="UP000791080">
    <property type="component" value="Unassembled WGS sequence"/>
</dbReference>
<accession>A0ABT1JDL1</accession>
<gene>
    <name evidence="4" type="ORF">G443_000850</name>
</gene>
<name>A0ABT1JDL1_ACTCY</name>
<dbReference type="SUPFAM" id="SSF53686">
    <property type="entry name" value="Tryptophan synthase beta subunit-like PLP-dependent enzymes"/>
    <property type="match status" value="1"/>
</dbReference>
<keyword evidence="2" id="KW-0663">Pyridoxal phosphate</keyword>
<evidence type="ECO:0000256" key="1">
    <source>
        <dbReference type="ARBA" id="ARBA00001933"/>
    </source>
</evidence>
<dbReference type="Pfam" id="PF00291">
    <property type="entry name" value="PALP"/>
    <property type="match status" value="1"/>
</dbReference>
<sequence>MTSDAFDEITAASELPRLVRLGKDLYGCVFTLMKLVPARHILRRAALSGELGPRSTIVETTSGTFGLALAMQAALLGRDLILVTDPVVDPRLVRRLTDLGATVDIRERPDPIGGFQAARLRRVAEIRASLPDTFCPNQYDNPDNPGSYARVAEQLERAFGEIGCVVGPVGSGGSICGTVGALRTTSPATKAVGVDTHGSLLFGQPDGPRSLRGLGNSVLPTNVDHRVFDEVHWCGETEAYAATRHLHRSHALFQGPTSGAAYHVARWWSARNPGDLTVVLLPDEGYRYLDTVYEDGWLARRGIDLATASTAPERTTDPTTPTSVWSWFPWARRSYTDVLGVSSTPAGSAV</sequence>
<dbReference type="InterPro" id="IPR001926">
    <property type="entry name" value="TrpB-like_PALP"/>
</dbReference>
<reference evidence="4 5" key="2">
    <citation type="submission" date="2022-06" db="EMBL/GenBank/DDBJ databases">
        <title>Genomic Encyclopedia of Type Strains, Phase I: the one thousand microbial genomes (KMG-I) project.</title>
        <authorList>
            <person name="Kyrpides N."/>
        </authorList>
    </citation>
    <scope>NUCLEOTIDE SEQUENCE [LARGE SCALE GENOMIC DNA]</scope>
    <source>
        <strain evidence="4 5">DSM 43889</strain>
    </source>
</reference>
<dbReference type="RefSeq" id="WP_035291611.1">
    <property type="nucleotide sequence ID" value="NZ_AUBJ02000001.1"/>
</dbReference>